<protein>
    <submittedName>
        <fullName evidence="1">Uncharacterized protein</fullName>
    </submittedName>
</protein>
<accession>A0AB34T8U2</accession>
<comment type="caution">
    <text evidence="1">The sequence shown here is derived from an EMBL/GenBank/DDBJ whole genome shotgun (WGS) entry which is preliminary data.</text>
</comment>
<organism evidence="1 2">
    <name type="scientific">Bifidobacterium animalis subsp. animalis MCC 0483</name>
    <dbReference type="NCBI Taxonomy" id="1365955"/>
    <lineage>
        <taxon>Bacteria</taxon>
        <taxon>Bacillati</taxon>
        <taxon>Actinomycetota</taxon>
        <taxon>Actinomycetes</taxon>
        <taxon>Bifidobacteriales</taxon>
        <taxon>Bifidobacteriaceae</taxon>
        <taxon>Bifidobacterium</taxon>
    </lineage>
</organism>
<name>A0AB34T8U2_9BIFI</name>
<proteinExistence type="predicted"/>
<evidence type="ECO:0000313" key="2">
    <source>
        <dbReference type="Proteomes" id="UP000037239"/>
    </source>
</evidence>
<sequence length="82" mass="9454">MMGGAMSRADIRHMFRQAERLQARANRCEAESDEYWGQWKQTGDPDAETRMLAAARQADDLRVQAETLFGKAMRIYHTMIFG</sequence>
<dbReference type="AlphaFoldDB" id="A0AB34T8U2"/>
<dbReference type="EMBL" id="AWFK01000008">
    <property type="protein sequence ID" value="KOA49519.1"/>
    <property type="molecule type" value="Genomic_DNA"/>
</dbReference>
<dbReference type="Proteomes" id="UP000037239">
    <property type="component" value="Unassembled WGS sequence"/>
</dbReference>
<gene>
    <name evidence="1" type="ORF">BAAM0483_05075</name>
</gene>
<evidence type="ECO:0000313" key="1">
    <source>
        <dbReference type="EMBL" id="KOA49519.1"/>
    </source>
</evidence>
<reference evidence="1 2" key="1">
    <citation type="journal article" date="2015" name="Int J Genomics">
        <title>Comparative Genomics Revealed Genetic Diversity and Species/Strain-Level Differences in Carbohydrate Metabolism of Three Probiotic Bifidobacterial Species.</title>
        <authorList>
            <person name="Odamaki T."/>
            <person name="Horigome A."/>
            <person name="Sugahara H."/>
            <person name="Hashikura N."/>
            <person name="Minami J."/>
            <person name="Xiao J.Z."/>
            <person name="Abe F."/>
        </authorList>
    </citation>
    <scope>NUCLEOTIDE SEQUENCE [LARGE SCALE GENOMIC DNA]</scope>
    <source>
        <strain evidence="1 2">MCC 0483</strain>
    </source>
</reference>